<comment type="caution">
    <text evidence="1">The sequence shown here is derived from an EMBL/GenBank/DDBJ whole genome shotgun (WGS) entry which is preliminary data.</text>
</comment>
<dbReference type="EMBL" id="NBAG03000258">
    <property type="protein sequence ID" value="PNI58217.1"/>
    <property type="molecule type" value="Genomic_DNA"/>
</dbReference>
<sequence length="61" mass="6902">MAKPKLPSKTSGTTRIGLERSFIQCMGLVKELLIYSIQTSSLPVNGLWRSTLSYRNLEKQM</sequence>
<reference evidence="1 2" key="1">
    <citation type="submission" date="2017-12" db="EMBL/GenBank/DDBJ databases">
        <title>High-resolution comparative analysis of great ape genomes.</title>
        <authorList>
            <person name="Pollen A."/>
            <person name="Hastie A."/>
            <person name="Hormozdiari F."/>
            <person name="Dougherty M."/>
            <person name="Liu R."/>
            <person name="Chaisson M."/>
            <person name="Hoppe E."/>
            <person name="Hill C."/>
            <person name="Pang A."/>
            <person name="Hillier L."/>
            <person name="Baker C."/>
            <person name="Armstrong J."/>
            <person name="Shendure J."/>
            <person name="Paten B."/>
            <person name="Wilson R."/>
            <person name="Chao H."/>
            <person name="Schneider V."/>
            <person name="Ventura M."/>
            <person name="Kronenberg Z."/>
            <person name="Murali S."/>
            <person name="Gordon D."/>
            <person name="Cantsilieris S."/>
            <person name="Munson K."/>
            <person name="Nelson B."/>
            <person name="Raja A."/>
            <person name="Underwood J."/>
            <person name="Diekhans M."/>
            <person name="Fiddes I."/>
            <person name="Haussler D."/>
            <person name="Eichler E."/>
        </authorList>
    </citation>
    <scope>NUCLEOTIDE SEQUENCE [LARGE SCALE GENOMIC DNA]</scope>
    <source>
        <strain evidence="1">Yerkes chimp pedigree #C0471</strain>
    </source>
</reference>
<dbReference type="Proteomes" id="UP000236370">
    <property type="component" value="Unassembled WGS sequence"/>
</dbReference>
<name>A0A2J8MFC0_PANTR</name>
<feature type="non-terminal residue" evidence="1">
    <location>
        <position position="61"/>
    </location>
</feature>
<accession>A0A2J8MFC0</accession>
<evidence type="ECO:0000313" key="2">
    <source>
        <dbReference type="Proteomes" id="UP000236370"/>
    </source>
</evidence>
<gene>
    <name evidence="1" type="ORF">CK820_G0020917</name>
</gene>
<evidence type="ECO:0000313" key="1">
    <source>
        <dbReference type="EMBL" id="PNI58217.1"/>
    </source>
</evidence>
<proteinExistence type="predicted"/>
<organism evidence="1 2">
    <name type="scientific">Pan troglodytes</name>
    <name type="common">Chimpanzee</name>
    <dbReference type="NCBI Taxonomy" id="9598"/>
    <lineage>
        <taxon>Eukaryota</taxon>
        <taxon>Metazoa</taxon>
        <taxon>Chordata</taxon>
        <taxon>Craniata</taxon>
        <taxon>Vertebrata</taxon>
        <taxon>Euteleostomi</taxon>
        <taxon>Mammalia</taxon>
        <taxon>Eutheria</taxon>
        <taxon>Euarchontoglires</taxon>
        <taxon>Primates</taxon>
        <taxon>Haplorrhini</taxon>
        <taxon>Catarrhini</taxon>
        <taxon>Hominidae</taxon>
        <taxon>Pan</taxon>
    </lineage>
</organism>
<dbReference type="AlphaFoldDB" id="A0A2J8MFC0"/>
<protein>
    <submittedName>
        <fullName evidence="1">MRPS23 isoform 2</fullName>
    </submittedName>
</protein>